<comment type="subcellular location">
    <subcellularLocation>
        <location evidence="6">Membrane</location>
        <topology evidence="6">Lipid-anchor</topology>
    </subcellularLocation>
</comment>
<dbReference type="FunFam" id="3.40.50.300:FF:002133">
    <property type="entry name" value="Ras family protein"/>
    <property type="match status" value="1"/>
</dbReference>
<proteinExistence type="inferred from homology"/>
<dbReference type="SMART" id="SM00174">
    <property type="entry name" value="RHO"/>
    <property type="match status" value="1"/>
</dbReference>
<comment type="caution">
    <text evidence="7">The sequence shown here is derived from an EMBL/GenBank/DDBJ whole genome shotgun (WGS) entry which is preliminary data.</text>
</comment>
<sequence>MTAVAPVIHSTVPRELQFKVLVIGEFGVGKTAVIRRYTEGHFSPYYKLTIGVDFAVKTLDWDAKTKVTIQMWDIAGHERFGHMTRVYYKYAVAAIVVFDLSRPPTFEAVLKWVSDIREKVTLCDGRPIPVLLLANKCDIDSITIQPEVISNFCKQHLIDAWFLTSAKEDINIGDAMKWLVGRILEVRSSSPAPAPVVRTLAPEDPPEKPSSYCCSMVCSEPGVVLAWCTANPDDGVGMVSHWLIIF</sequence>
<evidence type="ECO:0000313" key="7">
    <source>
        <dbReference type="EMBL" id="KAK3877495.1"/>
    </source>
</evidence>
<evidence type="ECO:0000313" key="8">
    <source>
        <dbReference type="Proteomes" id="UP001286313"/>
    </source>
</evidence>
<keyword evidence="2 6" id="KW-0547">Nucleotide-binding</keyword>
<dbReference type="GO" id="GO:0090385">
    <property type="term" value="P:phagosome-lysosome fusion"/>
    <property type="evidence" value="ECO:0007669"/>
    <property type="project" value="TreeGrafter"/>
</dbReference>
<keyword evidence="6" id="KW-0472">Membrane</keyword>
<dbReference type="InterPro" id="IPR030697">
    <property type="entry name" value="Rab29/Rab38/Rab32"/>
</dbReference>
<dbReference type="InterPro" id="IPR001806">
    <property type="entry name" value="Small_GTPase"/>
</dbReference>
<dbReference type="SUPFAM" id="SSF52540">
    <property type="entry name" value="P-loop containing nucleoside triphosphate hydrolases"/>
    <property type="match status" value="1"/>
</dbReference>
<dbReference type="GO" id="GO:0008333">
    <property type="term" value="P:endosome to lysosome transport"/>
    <property type="evidence" value="ECO:0007669"/>
    <property type="project" value="TreeGrafter"/>
</dbReference>
<dbReference type="GO" id="GO:0045335">
    <property type="term" value="C:phagocytic vesicle"/>
    <property type="evidence" value="ECO:0007669"/>
    <property type="project" value="TreeGrafter"/>
</dbReference>
<dbReference type="SMART" id="SM00176">
    <property type="entry name" value="RAN"/>
    <property type="match status" value="1"/>
</dbReference>
<dbReference type="GO" id="GO:0016020">
    <property type="term" value="C:membrane"/>
    <property type="evidence" value="ECO:0007669"/>
    <property type="project" value="UniProtKB-SubCell"/>
</dbReference>
<evidence type="ECO:0000256" key="2">
    <source>
        <dbReference type="ARBA" id="ARBA00022741"/>
    </source>
</evidence>
<dbReference type="InterPro" id="IPR005225">
    <property type="entry name" value="Small_GTP-bd"/>
</dbReference>
<dbReference type="NCBIfam" id="TIGR00231">
    <property type="entry name" value="small_GTP"/>
    <property type="match status" value="1"/>
</dbReference>
<dbReference type="PANTHER" id="PTHR47981:SF39">
    <property type="entry name" value="RAS-RELATED PROTEIN RAB"/>
    <property type="match status" value="1"/>
</dbReference>
<dbReference type="Gene3D" id="3.40.50.300">
    <property type="entry name" value="P-loop containing nucleotide triphosphate hydrolases"/>
    <property type="match status" value="1"/>
</dbReference>
<dbReference type="AlphaFoldDB" id="A0AAE1KPI6"/>
<dbReference type="PANTHER" id="PTHR47981">
    <property type="entry name" value="RAB FAMILY"/>
    <property type="match status" value="1"/>
</dbReference>
<dbReference type="SMART" id="SM00175">
    <property type="entry name" value="RAB"/>
    <property type="match status" value="1"/>
</dbReference>
<evidence type="ECO:0000256" key="5">
    <source>
        <dbReference type="ARBA" id="ARBA00023289"/>
    </source>
</evidence>
<dbReference type="SMART" id="SM00173">
    <property type="entry name" value="RAS"/>
    <property type="match status" value="1"/>
</dbReference>
<protein>
    <recommendedName>
        <fullName evidence="6">Ras-related protein Rab</fullName>
    </recommendedName>
</protein>
<name>A0AAE1KPI6_PETCI</name>
<gene>
    <name evidence="7" type="ORF">Pcinc_017821</name>
</gene>
<dbReference type="GO" id="GO:0005525">
    <property type="term" value="F:GTP binding"/>
    <property type="evidence" value="ECO:0007669"/>
    <property type="project" value="UniProtKB-UniRule"/>
</dbReference>
<dbReference type="PRINTS" id="PR00449">
    <property type="entry name" value="RASTRNSFRMNG"/>
</dbReference>
<dbReference type="GO" id="GO:0005764">
    <property type="term" value="C:lysosome"/>
    <property type="evidence" value="ECO:0007669"/>
    <property type="project" value="TreeGrafter"/>
</dbReference>
<keyword evidence="8" id="KW-1185">Reference proteome</keyword>
<dbReference type="PROSITE" id="PS51421">
    <property type="entry name" value="RAS"/>
    <property type="match status" value="1"/>
</dbReference>
<comment type="similarity">
    <text evidence="1 6">Belongs to the small GTPase superfamily. Rab family.</text>
</comment>
<keyword evidence="4 6" id="KW-0449">Lipoprotein</keyword>
<evidence type="ECO:0000256" key="4">
    <source>
        <dbReference type="ARBA" id="ARBA00023288"/>
    </source>
</evidence>
<dbReference type="GO" id="GO:0005770">
    <property type="term" value="C:late endosome"/>
    <property type="evidence" value="ECO:0007669"/>
    <property type="project" value="TreeGrafter"/>
</dbReference>
<keyword evidence="3 6" id="KW-0342">GTP-binding</keyword>
<reference evidence="7" key="1">
    <citation type="submission" date="2023-10" db="EMBL/GenBank/DDBJ databases">
        <title>Genome assemblies of two species of porcelain crab, Petrolisthes cinctipes and Petrolisthes manimaculis (Anomura: Porcellanidae).</title>
        <authorList>
            <person name="Angst P."/>
        </authorList>
    </citation>
    <scope>NUCLEOTIDE SEQUENCE</scope>
    <source>
        <strain evidence="7">PB745_01</strain>
        <tissue evidence="7">Gill</tissue>
    </source>
</reference>
<dbReference type="GO" id="GO:0003924">
    <property type="term" value="F:GTPase activity"/>
    <property type="evidence" value="ECO:0007669"/>
    <property type="project" value="UniProtKB-UniRule"/>
</dbReference>
<keyword evidence="5 6" id="KW-0636">Prenylation</keyword>
<comment type="function">
    <text evidence="6">The small GTPases Rab are key regulators in vesicle trafficking.</text>
</comment>
<dbReference type="InterPro" id="IPR027417">
    <property type="entry name" value="P-loop_NTPase"/>
</dbReference>
<evidence type="ECO:0000256" key="1">
    <source>
        <dbReference type="ARBA" id="ARBA00006270"/>
    </source>
</evidence>
<dbReference type="EMBL" id="JAWQEG010001670">
    <property type="protein sequence ID" value="KAK3877495.1"/>
    <property type="molecule type" value="Genomic_DNA"/>
</dbReference>
<dbReference type="Proteomes" id="UP001286313">
    <property type="component" value="Unassembled WGS sequence"/>
</dbReference>
<dbReference type="PROSITE" id="PS51419">
    <property type="entry name" value="RAB"/>
    <property type="match status" value="1"/>
</dbReference>
<evidence type="ECO:0000256" key="3">
    <source>
        <dbReference type="ARBA" id="ARBA00023134"/>
    </source>
</evidence>
<dbReference type="GO" id="GO:0005802">
    <property type="term" value="C:trans-Golgi network"/>
    <property type="evidence" value="ECO:0007669"/>
    <property type="project" value="UniProtKB-UniRule"/>
</dbReference>
<dbReference type="Pfam" id="PF00071">
    <property type="entry name" value="Ras"/>
    <property type="match status" value="1"/>
</dbReference>
<evidence type="ECO:0000256" key="6">
    <source>
        <dbReference type="RuleBase" id="RU367128"/>
    </source>
</evidence>
<accession>A0AAE1KPI6</accession>
<organism evidence="7 8">
    <name type="scientific">Petrolisthes cinctipes</name>
    <name type="common">Flat porcelain crab</name>
    <dbReference type="NCBI Taxonomy" id="88211"/>
    <lineage>
        <taxon>Eukaryota</taxon>
        <taxon>Metazoa</taxon>
        <taxon>Ecdysozoa</taxon>
        <taxon>Arthropoda</taxon>
        <taxon>Crustacea</taxon>
        <taxon>Multicrustacea</taxon>
        <taxon>Malacostraca</taxon>
        <taxon>Eumalacostraca</taxon>
        <taxon>Eucarida</taxon>
        <taxon>Decapoda</taxon>
        <taxon>Pleocyemata</taxon>
        <taxon>Anomura</taxon>
        <taxon>Galatheoidea</taxon>
        <taxon>Porcellanidae</taxon>
        <taxon>Petrolisthes</taxon>
    </lineage>
</organism>
<dbReference type="CDD" id="cd04107">
    <property type="entry name" value="Rab32_Rab38"/>
    <property type="match status" value="1"/>
</dbReference>